<sequence length="156" mass="15805">MPSAFGLPKQLPVSTVGGLTVAGTTKIQQVKEVTTVTAVAATGTIAYDVLTQAVLYATASAAANWTLNIRGSSAASLDSIMAVGEAITVAHLVTQGATPYYNNVLTVDGAANTPKWLGGVAPTAGNASSIDVYTYAIIKTAVATFTVIASQTQAKQ</sequence>
<reference evidence="1" key="1">
    <citation type="submission" date="2020-05" db="EMBL/GenBank/DDBJ databases">
        <authorList>
            <person name="Chiriac C."/>
            <person name="Salcher M."/>
            <person name="Ghai R."/>
            <person name="Kavagutti S V."/>
        </authorList>
    </citation>
    <scope>NUCLEOTIDE SEQUENCE</scope>
</reference>
<protein>
    <submittedName>
        <fullName evidence="1">Uncharacterized protein</fullName>
    </submittedName>
</protein>
<accession>A0A6J7XFF1</accession>
<evidence type="ECO:0000313" key="1">
    <source>
        <dbReference type="EMBL" id="CAB5229641.1"/>
    </source>
</evidence>
<proteinExistence type="predicted"/>
<name>A0A6J7XFF1_9CAUD</name>
<organism evidence="1">
    <name type="scientific">uncultured Caudovirales phage</name>
    <dbReference type="NCBI Taxonomy" id="2100421"/>
    <lineage>
        <taxon>Viruses</taxon>
        <taxon>Duplodnaviria</taxon>
        <taxon>Heunggongvirae</taxon>
        <taxon>Uroviricota</taxon>
        <taxon>Caudoviricetes</taxon>
        <taxon>Peduoviridae</taxon>
        <taxon>Maltschvirus</taxon>
        <taxon>Maltschvirus maltsch</taxon>
    </lineage>
</organism>
<dbReference type="EMBL" id="LR798415">
    <property type="protein sequence ID" value="CAB5229641.1"/>
    <property type="molecule type" value="Genomic_DNA"/>
</dbReference>
<gene>
    <name evidence="1" type="ORF">UFOVP1558_13</name>
</gene>